<name>A0ABS3AZI2_9XANT</name>
<protein>
    <submittedName>
        <fullName evidence="1">Uncharacterized protein</fullName>
    </submittedName>
</protein>
<proteinExistence type="predicted"/>
<sequence>MPVRAVAATAAARHRRAGIELAAAGGNDAPTPAAMSDLPLPMLPAAAFFGLDLQALAPPQRDALRHADADFRAVAAGRVPLHARIDPEAPLPADGGTRYYRGQGYRLTVLRRLSSIGAQTAIAYGPILQLDEALFAAAALPAISDVRLYTPAALGQLLGAAAQA</sequence>
<reference evidence="1 2" key="1">
    <citation type="submission" date="2021-02" db="EMBL/GenBank/DDBJ databases">
        <title>Taxonomically Unique Crown Gall-Associated Xanthomonas Stains Have Deficiency in Virulence Repertories.</title>
        <authorList>
            <person name="Mafakheri H."/>
            <person name="Taghavi S.M."/>
            <person name="Dimkic I."/>
            <person name="Nemanja K."/>
            <person name="Osdaghi E."/>
        </authorList>
    </citation>
    <scope>NUCLEOTIDE SEQUENCE [LARGE SCALE GENOMIC DNA]</scope>
    <source>
        <strain evidence="1 2">FX4</strain>
    </source>
</reference>
<dbReference type="EMBL" id="JAFIWB010000003">
    <property type="protein sequence ID" value="MBN6101676.1"/>
    <property type="molecule type" value="Genomic_DNA"/>
</dbReference>
<gene>
    <name evidence="1" type="ORF">JR064_05800</name>
</gene>
<dbReference type="RefSeq" id="WP_206229089.1">
    <property type="nucleotide sequence ID" value="NZ_JAFIWB010000003.1"/>
</dbReference>
<evidence type="ECO:0000313" key="1">
    <source>
        <dbReference type="EMBL" id="MBN6101676.1"/>
    </source>
</evidence>
<organism evidence="1 2">
    <name type="scientific">Xanthomonas bonasiae</name>
    <dbReference type="NCBI Taxonomy" id="2810351"/>
    <lineage>
        <taxon>Bacteria</taxon>
        <taxon>Pseudomonadati</taxon>
        <taxon>Pseudomonadota</taxon>
        <taxon>Gammaproteobacteria</taxon>
        <taxon>Lysobacterales</taxon>
        <taxon>Lysobacteraceae</taxon>
        <taxon>Xanthomonas</taxon>
    </lineage>
</organism>
<accession>A0ABS3AZI2</accession>
<keyword evidence="2" id="KW-1185">Reference proteome</keyword>
<evidence type="ECO:0000313" key="2">
    <source>
        <dbReference type="Proteomes" id="UP000695802"/>
    </source>
</evidence>
<comment type="caution">
    <text evidence="1">The sequence shown here is derived from an EMBL/GenBank/DDBJ whole genome shotgun (WGS) entry which is preliminary data.</text>
</comment>
<dbReference type="Proteomes" id="UP000695802">
    <property type="component" value="Unassembled WGS sequence"/>
</dbReference>